<gene>
    <name evidence="2" type="ORF">K452DRAFT_113853</name>
</gene>
<feature type="chain" id="PRO_5025372596" description="Secreted protein" evidence="1">
    <location>
        <begin position="18"/>
        <end position="72"/>
    </location>
</feature>
<evidence type="ECO:0000313" key="2">
    <source>
        <dbReference type="EMBL" id="KAF2137176.1"/>
    </source>
</evidence>
<dbReference type="Proteomes" id="UP000799438">
    <property type="component" value="Unassembled WGS sequence"/>
</dbReference>
<evidence type="ECO:0000256" key="1">
    <source>
        <dbReference type="SAM" id="SignalP"/>
    </source>
</evidence>
<organism evidence="2 3">
    <name type="scientific">Aplosporella prunicola CBS 121167</name>
    <dbReference type="NCBI Taxonomy" id="1176127"/>
    <lineage>
        <taxon>Eukaryota</taxon>
        <taxon>Fungi</taxon>
        <taxon>Dikarya</taxon>
        <taxon>Ascomycota</taxon>
        <taxon>Pezizomycotina</taxon>
        <taxon>Dothideomycetes</taxon>
        <taxon>Dothideomycetes incertae sedis</taxon>
        <taxon>Botryosphaeriales</taxon>
        <taxon>Aplosporellaceae</taxon>
        <taxon>Aplosporella</taxon>
    </lineage>
</organism>
<dbReference type="AlphaFoldDB" id="A0A6A6AZX1"/>
<reference evidence="2" key="1">
    <citation type="journal article" date="2020" name="Stud. Mycol.">
        <title>101 Dothideomycetes genomes: a test case for predicting lifestyles and emergence of pathogens.</title>
        <authorList>
            <person name="Haridas S."/>
            <person name="Albert R."/>
            <person name="Binder M."/>
            <person name="Bloem J."/>
            <person name="Labutti K."/>
            <person name="Salamov A."/>
            <person name="Andreopoulos B."/>
            <person name="Baker S."/>
            <person name="Barry K."/>
            <person name="Bills G."/>
            <person name="Bluhm B."/>
            <person name="Cannon C."/>
            <person name="Castanera R."/>
            <person name="Culley D."/>
            <person name="Daum C."/>
            <person name="Ezra D."/>
            <person name="Gonzalez J."/>
            <person name="Henrissat B."/>
            <person name="Kuo A."/>
            <person name="Liang C."/>
            <person name="Lipzen A."/>
            <person name="Lutzoni F."/>
            <person name="Magnuson J."/>
            <person name="Mondo S."/>
            <person name="Nolan M."/>
            <person name="Ohm R."/>
            <person name="Pangilinan J."/>
            <person name="Park H.-J."/>
            <person name="Ramirez L."/>
            <person name="Alfaro M."/>
            <person name="Sun H."/>
            <person name="Tritt A."/>
            <person name="Yoshinaga Y."/>
            <person name="Zwiers L.-H."/>
            <person name="Turgeon B."/>
            <person name="Goodwin S."/>
            <person name="Spatafora J."/>
            <person name="Crous P."/>
            <person name="Grigoriev I."/>
        </authorList>
    </citation>
    <scope>NUCLEOTIDE SEQUENCE</scope>
    <source>
        <strain evidence="2">CBS 121167</strain>
    </source>
</reference>
<accession>A0A6A6AZX1</accession>
<dbReference type="EMBL" id="ML995506">
    <property type="protein sequence ID" value="KAF2137176.1"/>
    <property type="molecule type" value="Genomic_DNA"/>
</dbReference>
<evidence type="ECO:0000313" key="3">
    <source>
        <dbReference type="Proteomes" id="UP000799438"/>
    </source>
</evidence>
<evidence type="ECO:0008006" key="4">
    <source>
        <dbReference type="Google" id="ProtNLM"/>
    </source>
</evidence>
<name>A0A6A6AZX1_9PEZI</name>
<protein>
    <recommendedName>
        <fullName evidence="4">Secreted protein</fullName>
    </recommendedName>
</protein>
<proteinExistence type="predicted"/>
<keyword evidence="3" id="KW-1185">Reference proteome</keyword>
<dbReference type="RefSeq" id="XP_033392894.1">
    <property type="nucleotide sequence ID" value="XM_033535057.1"/>
</dbReference>
<keyword evidence="1" id="KW-0732">Signal</keyword>
<feature type="signal peptide" evidence="1">
    <location>
        <begin position="1"/>
        <end position="17"/>
    </location>
</feature>
<sequence length="72" mass="7874">MPLIIIAASALFPLCKMLSSFHTHVCGNGSRESGRIPICNACAIISFRPRRTCFKSNLTKPFVSHIQSIGRA</sequence>
<dbReference type="GeneID" id="54292551"/>